<sequence>MGKIKVKGKAGAAKAYVTRSSAVKRLQCSLADFRRLCILKGIFPREPKNKKKANKGSTAPTSFYYAKDIAYLAHEPVLKKLREHKAFAKKLSRALGRGEWSSAKSLEDNKPSYRLDHIIKERYPTFVDAVRDIDDALSMIFLFASLPSNPRIPPALIENCARLAAEWQLYTMHSRSLRKTFLSIKGIYYQAEVMDQTVTWLVPYQFTQNIPTDVDVRVMLTFLELYQTLLGFVFFKLYTDVGLAYPPPLDTKKDEGGAGVGAYSLQEATTAAAPPIAASKTVEVDGKKVSSKDVRHTIKSIATSSATVDDLDATMAEPDSSLADVDEDFVAQPSTSDPNATTDLHTLKSLTTLPQSISTNLFAPYTFWLSRETSRPVFEFIVRSFGGRIGWPASSGSGSPIEEDDDAITHVIIDRPLLEKSNESALERERRLGRKYIQPQWVADCINAGRILLEETYSQGKTLPPHLSPFGEYEGAYDPTAATAADDAAMAEAEEESEVEEEVRNDTEAEIALQAAAAVAAEDPAALRAAELAAEAAGIDYGTFEKEVAKSQKNAKKRSAPAEPDAEKDMNKMMMSNKKRKLYERMKHGEKKRATERSDLETKKHTLAREKKRQDRKA</sequence>
<feature type="compositionally biased region" description="Basic and acidic residues" evidence="5">
    <location>
        <begin position="583"/>
        <end position="618"/>
    </location>
</feature>
<reference evidence="7 8" key="1">
    <citation type="journal article" date="2016" name="Mol. Biol. Evol.">
        <title>Comparative Genomics of Early-Diverging Mushroom-Forming Fungi Provides Insights into the Origins of Lignocellulose Decay Capabilities.</title>
        <authorList>
            <person name="Nagy L.G."/>
            <person name="Riley R."/>
            <person name="Tritt A."/>
            <person name="Adam C."/>
            <person name="Daum C."/>
            <person name="Floudas D."/>
            <person name="Sun H."/>
            <person name="Yadav J.S."/>
            <person name="Pangilinan J."/>
            <person name="Larsson K.H."/>
            <person name="Matsuura K."/>
            <person name="Barry K."/>
            <person name="Labutti K."/>
            <person name="Kuo R."/>
            <person name="Ohm R.A."/>
            <person name="Bhattacharya S.S."/>
            <person name="Shirouzu T."/>
            <person name="Yoshinaga Y."/>
            <person name="Martin F.M."/>
            <person name="Grigoriev I.V."/>
            <person name="Hibbett D.S."/>
        </authorList>
    </citation>
    <scope>NUCLEOTIDE SEQUENCE [LARGE SCALE GENOMIC DNA]</scope>
    <source>
        <strain evidence="7 8">CBS 109695</strain>
    </source>
</reference>
<evidence type="ECO:0000256" key="4">
    <source>
        <dbReference type="HAMAP-Rule" id="MF_03028"/>
    </source>
</evidence>
<keyword evidence="2 4" id="KW-0698">rRNA processing</keyword>
<accession>A0A166AW04</accession>
<name>A0A166AW04_9AGAM</name>
<comment type="function">
    <text evidence="4">Component of the NOP7 complex, which is required for maturation of the 25S and 5.8S ribosomal RNAs and formation of the 60S ribosome.</text>
</comment>
<comment type="similarity">
    <text evidence="4">Belongs to the pescadillo family.</text>
</comment>
<evidence type="ECO:0000256" key="5">
    <source>
        <dbReference type="SAM" id="MobiDB-lite"/>
    </source>
</evidence>
<dbReference type="PROSITE" id="PS50172">
    <property type="entry name" value="BRCT"/>
    <property type="match status" value="1"/>
</dbReference>
<dbReference type="InterPro" id="IPR010613">
    <property type="entry name" value="PES"/>
</dbReference>
<dbReference type="GO" id="GO:0070545">
    <property type="term" value="C:PeBoW complex"/>
    <property type="evidence" value="ECO:0007669"/>
    <property type="project" value="TreeGrafter"/>
</dbReference>
<feature type="domain" description="BRCT" evidence="6">
    <location>
        <begin position="357"/>
        <end position="459"/>
    </location>
</feature>
<proteinExistence type="inferred from homology"/>
<comment type="subcellular location">
    <subcellularLocation>
        <location evidence="4">Nucleus</location>
        <location evidence="4">Nucleolus</location>
    </subcellularLocation>
    <subcellularLocation>
        <location evidence="4">Nucleus</location>
        <location evidence="4">Nucleoplasm</location>
    </subcellularLocation>
</comment>
<keyword evidence="8" id="KW-1185">Reference proteome</keyword>
<dbReference type="CDD" id="cd17709">
    <property type="entry name" value="BRCT_pescadillo_like"/>
    <property type="match status" value="1"/>
</dbReference>
<dbReference type="AlphaFoldDB" id="A0A166AW04"/>
<dbReference type="EMBL" id="KV417653">
    <property type="protein sequence ID" value="KZP12015.1"/>
    <property type="molecule type" value="Genomic_DNA"/>
</dbReference>
<feature type="region of interest" description="Disordered" evidence="5">
    <location>
        <begin position="548"/>
        <end position="618"/>
    </location>
</feature>
<dbReference type="Gene3D" id="3.40.50.10190">
    <property type="entry name" value="BRCT domain"/>
    <property type="match status" value="1"/>
</dbReference>
<organism evidence="7 8">
    <name type="scientific">Athelia psychrophila</name>
    <dbReference type="NCBI Taxonomy" id="1759441"/>
    <lineage>
        <taxon>Eukaryota</taxon>
        <taxon>Fungi</taxon>
        <taxon>Dikarya</taxon>
        <taxon>Basidiomycota</taxon>
        <taxon>Agaricomycotina</taxon>
        <taxon>Agaricomycetes</taxon>
        <taxon>Agaricomycetidae</taxon>
        <taxon>Atheliales</taxon>
        <taxon>Atheliaceae</taxon>
        <taxon>Athelia</taxon>
    </lineage>
</organism>
<dbReference type="HAMAP" id="MF_03028">
    <property type="entry name" value="Pescadillo"/>
    <property type="match status" value="1"/>
</dbReference>
<dbReference type="GO" id="GO:0000463">
    <property type="term" value="P:maturation of LSU-rRNA from tricistronic rRNA transcript (SSU-rRNA, 5.8S rRNA, LSU-rRNA)"/>
    <property type="evidence" value="ECO:0007669"/>
    <property type="project" value="UniProtKB-UniRule"/>
</dbReference>
<comment type="subunit">
    <text evidence="4">Component of the NOP7 complex, composed of ERB1, NOP7 and YTM1. Within the NOP7 complex ERB1 appears to interact directly with NOP7 and YTM1. The NOP7 complex also associates with the 66S pre-ribosome.</text>
</comment>
<keyword evidence="3 4" id="KW-0539">Nucleus</keyword>
<dbReference type="GO" id="GO:0000466">
    <property type="term" value="P:maturation of 5.8S rRNA from tricistronic rRNA transcript (SSU-rRNA, 5.8S rRNA, LSU-rRNA)"/>
    <property type="evidence" value="ECO:0007669"/>
    <property type="project" value="UniProtKB-UniRule"/>
</dbReference>
<dbReference type="GO" id="GO:0005654">
    <property type="term" value="C:nucleoplasm"/>
    <property type="evidence" value="ECO:0007669"/>
    <property type="project" value="UniProtKB-SubCell"/>
</dbReference>
<keyword evidence="1 4" id="KW-0690">Ribosome biogenesis</keyword>
<protein>
    <recommendedName>
        <fullName evidence="4">Pescadillo homolog</fullName>
    </recommendedName>
    <alternativeName>
        <fullName evidence="4">Nucleolar protein 7 homolog</fullName>
    </alternativeName>
</protein>
<dbReference type="OrthoDB" id="10264910at2759"/>
<evidence type="ECO:0000256" key="1">
    <source>
        <dbReference type="ARBA" id="ARBA00022517"/>
    </source>
</evidence>
<dbReference type="Pfam" id="PF06732">
    <property type="entry name" value="Pescadillo_N"/>
    <property type="match status" value="1"/>
</dbReference>
<dbReference type="SMART" id="SM00292">
    <property type="entry name" value="BRCT"/>
    <property type="match status" value="1"/>
</dbReference>
<evidence type="ECO:0000259" key="6">
    <source>
        <dbReference type="PROSITE" id="PS50172"/>
    </source>
</evidence>
<dbReference type="STRING" id="436010.A0A166AW04"/>
<dbReference type="InterPro" id="IPR036420">
    <property type="entry name" value="BRCT_dom_sf"/>
</dbReference>
<evidence type="ECO:0000256" key="2">
    <source>
        <dbReference type="ARBA" id="ARBA00022552"/>
    </source>
</evidence>
<evidence type="ECO:0000256" key="3">
    <source>
        <dbReference type="ARBA" id="ARBA00023242"/>
    </source>
</evidence>
<dbReference type="GO" id="GO:0030687">
    <property type="term" value="C:preribosome, large subunit precursor"/>
    <property type="evidence" value="ECO:0007669"/>
    <property type="project" value="UniProtKB-UniRule"/>
</dbReference>
<dbReference type="GO" id="GO:0003723">
    <property type="term" value="F:RNA binding"/>
    <property type="evidence" value="ECO:0007669"/>
    <property type="project" value="TreeGrafter"/>
</dbReference>
<dbReference type="SUPFAM" id="SSF52113">
    <property type="entry name" value="BRCT domain"/>
    <property type="match status" value="1"/>
</dbReference>
<gene>
    <name evidence="4" type="primary">NOP7</name>
    <name evidence="7" type="ORF">FIBSPDRAFT_755588</name>
</gene>
<dbReference type="PANTHER" id="PTHR12221:SF6">
    <property type="entry name" value="PESCADILLO HOMOLOG"/>
    <property type="match status" value="1"/>
</dbReference>
<evidence type="ECO:0000313" key="8">
    <source>
        <dbReference type="Proteomes" id="UP000076532"/>
    </source>
</evidence>
<dbReference type="GO" id="GO:0043021">
    <property type="term" value="F:ribonucleoprotein complex binding"/>
    <property type="evidence" value="ECO:0007669"/>
    <property type="project" value="UniProtKB-UniRule"/>
</dbReference>
<dbReference type="Proteomes" id="UP000076532">
    <property type="component" value="Unassembled WGS sequence"/>
</dbReference>
<dbReference type="InterPro" id="IPR001357">
    <property type="entry name" value="BRCT_dom"/>
</dbReference>
<evidence type="ECO:0000313" key="7">
    <source>
        <dbReference type="EMBL" id="KZP12015.1"/>
    </source>
</evidence>
<dbReference type="PANTHER" id="PTHR12221">
    <property type="entry name" value="PESCADILLO - RELATED"/>
    <property type="match status" value="1"/>
</dbReference>